<keyword evidence="8" id="KW-1185">Reference proteome</keyword>
<dbReference type="PIRSF" id="PIRSF001227">
    <property type="entry name" value="Pen_acylase"/>
    <property type="match status" value="1"/>
</dbReference>
<keyword evidence="6" id="KW-0479">Metal-binding</keyword>
<protein>
    <submittedName>
        <fullName evidence="7">Penicillin amidase</fullName>
    </submittedName>
</protein>
<dbReference type="Gene3D" id="1.10.439.10">
    <property type="entry name" value="Penicillin Amidohydrolase, domain 1"/>
    <property type="match status" value="1"/>
</dbReference>
<dbReference type="InterPro" id="IPR043147">
    <property type="entry name" value="Penicillin_amidase_A-knob"/>
</dbReference>
<feature type="active site" description="Nucleophile" evidence="5">
    <location>
        <position position="258"/>
    </location>
</feature>
<evidence type="ECO:0000256" key="2">
    <source>
        <dbReference type="ARBA" id="ARBA00022801"/>
    </source>
</evidence>
<dbReference type="GO" id="GO:0016811">
    <property type="term" value="F:hydrolase activity, acting on carbon-nitrogen (but not peptide) bonds, in linear amides"/>
    <property type="evidence" value="ECO:0007669"/>
    <property type="project" value="InterPro"/>
</dbReference>
<dbReference type="PANTHER" id="PTHR34218:SF4">
    <property type="entry name" value="ACYL-HOMOSERINE LACTONE ACYLASE QUIP"/>
    <property type="match status" value="1"/>
</dbReference>
<dbReference type="RefSeq" id="WP_078757468.1">
    <property type="nucleotide sequence ID" value="NZ_FUXP01000001.1"/>
</dbReference>
<dbReference type="PANTHER" id="PTHR34218">
    <property type="entry name" value="PEPTIDASE S45 PENICILLIN AMIDASE"/>
    <property type="match status" value="1"/>
</dbReference>
<keyword evidence="3" id="KW-0865">Zymogen</keyword>
<evidence type="ECO:0000256" key="3">
    <source>
        <dbReference type="ARBA" id="ARBA00023145"/>
    </source>
</evidence>
<evidence type="ECO:0000256" key="6">
    <source>
        <dbReference type="PIRSR" id="PIRSR001227-2"/>
    </source>
</evidence>
<dbReference type="Gene3D" id="3.60.20.10">
    <property type="entry name" value="Glutamine Phosphoribosylpyrophosphate, subunit 1, domain 1"/>
    <property type="match status" value="1"/>
</dbReference>
<feature type="binding site" evidence="6">
    <location>
        <position position="337"/>
    </location>
    <ligand>
        <name>Ca(2+)</name>
        <dbReference type="ChEBI" id="CHEBI:29108"/>
    </ligand>
</feature>
<feature type="binding site" evidence="6">
    <location>
        <position position="340"/>
    </location>
    <ligand>
        <name>Ca(2+)</name>
        <dbReference type="ChEBI" id="CHEBI:29108"/>
    </ligand>
</feature>
<dbReference type="InterPro" id="IPR002692">
    <property type="entry name" value="S45"/>
</dbReference>
<dbReference type="Pfam" id="PF01804">
    <property type="entry name" value="Penicil_amidase"/>
    <property type="match status" value="1"/>
</dbReference>
<name>A0A1T4MY46_9GAMM</name>
<dbReference type="SUPFAM" id="SSF56235">
    <property type="entry name" value="N-terminal nucleophile aminohydrolases (Ntn hydrolases)"/>
    <property type="match status" value="1"/>
</dbReference>
<dbReference type="STRING" id="1122188.SAMN02745674_00646"/>
<comment type="cofactor">
    <cofactor evidence="6">
        <name>Ca(2+)</name>
        <dbReference type="ChEBI" id="CHEBI:29108"/>
    </cofactor>
    <text evidence="6">Binds 1 Ca(2+) ion per dimer.</text>
</comment>
<gene>
    <name evidence="7" type="ORF">SAMN02745674_00646</name>
</gene>
<evidence type="ECO:0000256" key="4">
    <source>
        <dbReference type="ARBA" id="ARBA00038735"/>
    </source>
</evidence>
<dbReference type="InterPro" id="IPR014395">
    <property type="entry name" value="Pen/GL7ACA/AHL_acylase"/>
</dbReference>
<keyword evidence="2" id="KW-0378">Hydrolase</keyword>
<comment type="similarity">
    <text evidence="1">Belongs to the peptidase S45 family.</text>
</comment>
<dbReference type="InterPro" id="IPR043146">
    <property type="entry name" value="Penicillin_amidase_N_B-knob"/>
</dbReference>
<comment type="subunit">
    <text evidence="4">Heterodimer of an alpha subunit and a beta subunit processed from the same precursor.</text>
</comment>
<dbReference type="InterPro" id="IPR023343">
    <property type="entry name" value="Penicillin_amidase_dom1"/>
</dbReference>
<dbReference type="Gene3D" id="1.10.1400.10">
    <property type="match status" value="1"/>
</dbReference>
<organism evidence="7 8">
    <name type="scientific">Lysobacter spongiicola DSM 21749</name>
    <dbReference type="NCBI Taxonomy" id="1122188"/>
    <lineage>
        <taxon>Bacteria</taxon>
        <taxon>Pseudomonadati</taxon>
        <taxon>Pseudomonadota</taxon>
        <taxon>Gammaproteobacteria</taxon>
        <taxon>Lysobacterales</taxon>
        <taxon>Lysobacteraceae</taxon>
        <taxon>Novilysobacter</taxon>
    </lineage>
</organism>
<dbReference type="OrthoDB" id="9760084at2"/>
<keyword evidence="6" id="KW-0106">Calcium</keyword>
<evidence type="ECO:0000313" key="7">
    <source>
        <dbReference type="EMBL" id="SJZ71913.1"/>
    </source>
</evidence>
<accession>A0A1T4MY46</accession>
<dbReference type="CDD" id="cd03747">
    <property type="entry name" value="Ntn_PGA_like"/>
    <property type="match status" value="1"/>
</dbReference>
<dbReference type="Proteomes" id="UP000190061">
    <property type="component" value="Unassembled WGS sequence"/>
</dbReference>
<reference evidence="7 8" key="1">
    <citation type="submission" date="2017-02" db="EMBL/GenBank/DDBJ databases">
        <authorList>
            <person name="Peterson S.W."/>
        </authorList>
    </citation>
    <scope>NUCLEOTIDE SEQUENCE [LARGE SCALE GENOMIC DNA]</scope>
    <source>
        <strain evidence="7 8">DSM 21749</strain>
    </source>
</reference>
<dbReference type="GO" id="GO:0046872">
    <property type="term" value="F:metal ion binding"/>
    <property type="evidence" value="ECO:0007669"/>
    <property type="project" value="UniProtKB-KW"/>
</dbReference>
<dbReference type="InterPro" id="IPR029055">
    <property type="entry name" value="Ntn_hydrolases_N"/>
</dbReference>
<dbReference type="GO" id="GO:0017000">
    <property type="term" value="P:antibiotic biosynthetic process"/>
    <property type="evidence" value="ECO:0007669"/>
    <property type="project" value="InterPro"/>
</dbReference>
<dbReference type="AlphaFoldDB" id="A0A1T4MY46"/>
<sequence>MVKWIRRGLVAIVLLLVLVAGATWLLLRASLPVLDGNLPVAGLAAPVAVERDARGVTTINAASEADAMRALGYVHAQERFFEMDLMRRTAAGELAGLFGPMAVETDRSHRIHRLRARVEAHLEAALGGRRPMAEAYVQGVNAGLEALDAKPWPYLLLRTEPRPWTLEDSVLAGYAMYFDLQDASNARELALWRIKPHVPPALFELLTHDGSSWDAPIMGAARGDAVLPGSSELDLRRMPAPADAPADPALPRPPVIGSNNFAVAGGLTADGRAIVADDMHLGLRAPNIWFRARLRYPDAAAPGGRVDAAGFTLPGLPALVVGSNGHVAWGFTNSYGDFLDWQHLAPCTAPCEPIQTHRELIEVKGGDPVVMQVEESRWGPILHREEDGSTLALRWVAHLPGSLTLGLAEFLRVGSLEQAMDAANEVAIPAQNLLIGDRSGRIAWRLLGPTPVRGATCPASTLVFEAGGARRETAGEAVAACEPWSISTADAPAVIDPVDGRLWTANSRVVDGPMLAQVGDGGYALGARARQIRDGLYARDELTEADLLAIQLDDRALFLERWWGLLQREGSAGGPALRELAESAAEWEGRATTDAVSYRLVRGWRLAVHDRIVEGLLAPARAALGDDFVAPSLSQLEGVAWPLVEQQPAHLLPARFESWQALFEDAAEELTDELSAAGPLAQRTWGERNTARICHPMSAALPGPVRSLLCMPDEPLPGDSNMPRVQAPAMGASQRMVVAPGHEEDGIVHMPGGQSGHPLSPFWGAGHADWAAGRASPFLPGEARHTLELVPAADAPL</sequence>
<evidence type="ECO:0000313" key="8">
    <source>
        <dbReference type="Proteomes" id="UP000190061"/>
    </source>
</evidence>
<feature type="binding site" evidence="6">
    <location>
        <position position="188"/>
    </location>
    <ligand>
        <name>Ca(2+)</name>
        <dbReference type="ChEBI" id="CHEBI:29108"/>
    </ligand>
</feature>
<evidence type="ECO:0000256" key="5">
    <source>
        <dbReference type="PIRSR" id="PIRSR001227-1"/>
    </source>
</evidence>
<dbReference type="Gene3D" id="2.30.120.10">
    <property type="match status" value="1"/>
</dbReference>
<dbReference type="EMBL" id="FUXP01000001">
    <property type="protein sequence ID" value="SJZ71913.1"/>
    <property type="molecule type" value="Genomic_DNA"/>
</dbReference>
<proteinExistence type="inferred from homology"/>
<evidence type="ECO:0000256" key="1">
    <source>
        <dbReference type="ARBA" id="ARBA00006586"/>
    </source>
</evidence>